<dbReference type="RefSeq" id="WP_012815905.1">
    <property type="nucleotide sequence ID" value="NZ_CP011050.1"/>
</dbReference>
<accession>A0AAN6AUJ4</accession>
<name>A0AAN6AUJ4_CROSK</name>
<dbReference type="Proteomes" id="UP000439917">
    <property type="component" value="Unassembled WGS sequence"/>
</dbReference>
<sequence>MREDVEFRVRAFRKALELARDCPEECRHLGRWETELHNFPHGSCDMASNCLAQYLTDNKCGHPCIIYMNGSRLENSPVHAHVIVMLDGEYIDLTLEQFEGYPDYIVSEPIESQGVIGTLLRRIGEVEGPIETRPIKLSSSRERGDDMYVWLRDKADQILEEEKNRAVDTEPGCPVEKIVIGYTEQD</sequence>
<protein>
    <submittedName>
        <fullName evidence="1">Uncharacterized protein</fullName>
    </submittedName>
</protein>
<dbReference type="KEGG" id="csj:CSK29544_3p0001"/>
<organism evidence="1 2">
    <name type="scientific">Cronobacter sakazakii</name>
    <name type="common">Enterobacter sakazakii</name>
    <dbReference type="NCBI Taxonomy" id="28141"/>
    <lineage>
        <taxon>Bacteria</taxon>
        <taxon>Pseudomonadati</taxon>
        <taxon>Pseudomonadota</taxon>
        <taxon>Gammaproteobacteria</taxon>
        <taxon>Enterobacterales</taxon>
        <taxon>Enterobacteriaceae</taxon>
        <taxon>Cronobacter</taxon>
    </lineage>
</organism>
<gene>
    <name evidence="1" type="ORF">FZI38_22695</name>
</gene>
<dbReference type="AlphaFoldDB" id="A0AAN6AUJ4"/>
<reference evidence="1 2" key="1">
    <citation type="submission" date="2019-09" db="EMBL/GenBank/DDBJ databases">
        <title>Prevalence, distribution, and phylogeny of type two toxin-antitoxin genes possessed by Cronobacter species where C. sakazakii homologs follow sequence type lineages.</title>
        <authorList>
            <person name="Finkelstein S."/>
            <person name="Negrete F."/>
            <person name="Jang H."/>
            <person name="Gopinath G.R."/>
            <person name="Tall B.D."/>
        </authorList>
    </citation>
    <scope>NUCLEOTIDE SEQUENCE [LARGE SCALE GENOMIC DNA]</scope>
    <source>
        <strain evidence="1 2">MOD1_Comp4</strain>
    </source>
</reference>
<dbReference type="EMBL" id="WAGF01000036">
    <property type="protein sequence ID" value="KAB0874588.1"/>
    <property type="molecule type" value="Genomic_DNA"/>
</dbReference>
<comment type="caution">
    <text evidence="1">The sequence shown here is derived from an EMBL/GenBank/DDBJ whole genome shotgun (WGS) entry which is preliminary data.</text>
</comment>
<proteinExistence type="predicted"/>
<evidence type="ECO:0000313" key="2">
    <source>
        <dbReference type="Proteomes" id="UP000439917"/>
    </source>
</evidence>
<dbReference type="GeneID" id="45717749"/>
<evidence type="ECO:0000313" key="1">
    <source>
        <dbReference type="EMBL" id="KAB0874588.1"/>
    </source>
</evidence>